<sequence length="65" mass="6691">MVAAAASASRSDRLVEGDAVLGLLGFYDEFDACSNQPNGSVNDAVRPVSEPDEAALVAYLDAAMS</sequence>
<gene>
    <name evidence="1" type="ORF">GCM10009765_22330</name>
</gene>
<evidence type="ECO:0000313" key="2">
    <source>
        <dbReference type="Proteomes" id="UP001500618"/>
    </source>
</evidence>
<protein>
    <recommendedName>
        <fullName evidence="3">Cytochrome c domain-containing protein</fullName>
    </recommendedName>
</protein>
<organism evidence="1 2">
    <name type="scientific">Fodinicola feengrottensis</name>
    <dbReference type="NCBI Taxonomy" id="435914"/>
    <lineage>
        <taxon>Bacteria</taxon>
        <taxon>Bacillati</taxon>
        <taxon>Actinomycetota</taxon>
        <taxon>Actinomycetes</taxon>
        <taxon>Mycobacteriales</taxon>
        <taxon>Fodinicola</taxon>
    </lineage>
</organism>
<evidence type="ECO:0008006" key="3">
    <source>
        <dbReference type="Google" id="ProtNLM"/>
    </source>
</evidence>
<dbReference type="EMBL" id="BAAANY010000008">
    <property type="protein sequence ID" value="GAA1672492.1"/>
    <property type="molecule type" value="Genomic_DNA"/>
</dbReference>
<keyword evidence="2" id="KW-1185">Reference proteome</keyword>
<dbReference type="RefSeq" id="WP_344309552.1">
    <property type="nucleotide sequence ID" value="NZ_BAAANY010000008.1"/>
</dbReference>
<dbReference type="Proteomes" id="UP001500618">
    <property type="component" value="Unassembled WGS sequence"/>
</dbReference>
<comment type="caution">
    <text evidence="1">The sequence shown here is derived from an EMBL/GenBank/DDBJ whole genome shotgun (WGS) entry which is preliminary data.</text>
</comment>
<name>A0ABN2GJV5_9ACTN</name>
<accession>A0ABN2GJV5</accession>
<reference evidence="1 2" key="1">
    <citation type="journal article" date="2019" name="Int. J. Syst. Evol. Microbiol.">
        <title>The Global Catalogue of Microorganisms (GCM) 10K type strain sequencing project: providing services to taxonomists for standard genome sequencing and annotation.</title>
        <authorList>
            <consortium name="The Broad Institute Genomics Platform"/>
            <consortium name="The Broad Institute Genome Sequencing Center for Infectious Disease"/>
            <person name="Wu L."/>
            <person name="Ma J."/>
        </authorList>
    </citation>
    <scope>NUCLEOTIDE SEQUENCE [LARGE SCALE GENOMIC DNA]</scope>
    <source>
        <strain evidence="1 2">JCM 14718</strain>
    </source>
</reference>
<proteinExistence type="predicted"/>
<evidence type="ECO:0000313" key="1">
    <source>
        <dbReference type="EMBL" id="GAA1672492.1"/>
    </source>
</evidence>